<keyword evidence="11" id="KW-1185">Reference proteome</keyword>
<dbReference type="Pfam" id="PF00689">
    <property type="entry name" value="Cation_ATPase_C"/>
    <property type="match status" value="1"/>
</dbReference>
<comment type="caution">
    <text evidence="10">The sequence shown here is derived from an EMBL/GenBank/DDBJ whole genome shotgun (WGS) entry which is preliminary data.</text>
</comment>
<reference evidence="10 11" key="1">
    <citation type="submission" date="2020-08" db="EMBL/GenBank/DDBJ databases">
        <title>Genomic Encyclopedia of Type Strains, Phase IV (KMG-IV): sequencing the most valuable type-strain genomes for metagenomic binning, comparative biology and taxonomic classification.</title>
        <authorList>
            <person name="Goeker M."/>
        </authorList>
    </citation>
    <scope>NUCLEOTIDE SEQUENCE [LARGE SCALE GENOMIC DNA]</scope>
    <source>
        <strain evidence="10 11">DSM 27026</strain>
    </source>
</reference>
<protein>
    <submittedName>
        <fullName evidence="10">Ca2+-transporting ATPase</fullName>
    </submittedName>
</protein>
<comment type="subcellular location">
    <subcellularLocation>
        <location evidence="1">Membrane</location>
        <topology evidence="1">Multi-pass membrane protein</topology>
    </subcellularLocation>
</comment>
<dbReference type="InterPro" id="IPR006068">
    <property type="entry name" value="ATPase_P-typ_cation-transptr_C"/>
</dbReference>
<dbReference type="SUPFAM" id="SSF56784">
    <property type="entry name" value="HAD-like"/>
    <property type="match status" value="1"/>
</dbReference>
<feature type="transmembrane region" description="Helical" evidence="8">
    <location>
        <begin position="279"/>
        <end position="296"/>
    </location>
</feature>
<dbReference type="InterPro" id="IPR008250">
    <property type="entry name" value="ATPase_P-typ_transduc_dom_A_sf"/>
</dbReference>
<gene>
    <name evidence="10" type="ORF">HNP71_001701</name>
</gene>
<feature type="domain" description="Cation-transporting P-type ATPase N-terminal" evidence="9">
    <location>
        <begin position="6"/>
        <end position="68"/>
    </location>
</feature>
<dbReference type="Gene3D" id="3.40.1110.10">
    <property type="entry name" value="Calcium-transporting ATPase, cytoplasmic domain N"/>
    <property type="match status" value="1"/>
</dbReference>
<dbReference type="SUPFAM" id="SSF81653">
    <property type="entry name" value="Calcium ATPase, transduction domain A"/>
    <property type="match status" value="1"/>
</dbReference>
<dbReference type="PRINTS" id="PR00119">
    <property type="entry name" value="CATATPASE"/>
</dbReference>
<dbReference type="SMART" id="SM00831">
    <property type="entry name" value="Cation_ATPase_N"/>
    <property type="match status" value="1"/>
</dbReference>
<dbReference type="InterPro" id="IPR023298">
    <property type="entry name" value="ATPase_P-typ_TM_dom_sf"/>
</dbReference>
<dbReference type="SFLD" id="SFLDF00027">
    <property type="entry name" value="p-type_atpase"/>
    <property type="match status" value="1"/>
</dbReference>
<dbReference type="SUPFAM" id="SSF81660">
    <property type="entry name" value="Metal cation-transporting ATPase, ATP-binding domain N"/>
    <property type="match status" value="1"/>
</dbReference>
<dbReference type="GO" id="GO:0015662">
    <property type="term" value="F:P-type ion transporter activity"/>
    <property type="evidence" value="ECO:0007669"/>
    <property type="project" value="UniProtKB-ARBA"/>
</dbReference>
<evidence type="ECO:0000256" key="4">
    <source>
        <dbReference type="ARBA" id="ARBA00022840"/>
    </source>
</evidence>
<keyword evidence="7 8" id="KW-0472">Membrane</keyword>
<dbReference type="Pfam" id="PF00702">
    <property type="entry name" value="Hydrolase"/>
    <property type="match status" value="1"/>
</dbReference>
<dbReference type="EMBL" id="JACHFJ010000006">
    <property type="protein sequence ID" value="MBB5373441.1"/>
    <property type="molecule type" value="Genomic_DNA"/>
</dbReference>
<keyword evidence="4" id="KW-0067">ATP-binding</keyword>
<dbReference type="SUPFAM" id="SSF81665">
    <property type="entry name" value="Calcium ATPase, transmembrane domain M"/>
    <property type="match status" value="1"/>
</dbReference>
<name>A0A840VPD4_9PROT</name>
<dbReference type="Proteomes" id="UP000553706">
    <property type="component" value="Unassembled WGS sequence"/>
</dbReference>
<dbReference type="Pfam" id="PF00690">
    <property type="entry name" value="Cation_ATPase_N"/>
    <property type="match status" value="1"/>
</dbReference>
<evidence type="ECO:0000256" key="6">
    <source>
        <dbReference type="ARBA" id="ARBA00022989"/>
    </source>
</evidence>
<feature type="transmembrane region" description="Helical" evidence="8">
    <location>
        <begin position="789"/>
        <end position="809"/>
    </location>
</feature>
<dbReference type="Pfam" id="PF00122">
    <property type="entry name" value="E1-E2_ATPase"/>
    <property type="match status" value="1"/>
</dbReference>
<dbReference type="GO" id="GO:0016020">
    <property type="term" value="C:membrane"/>
    <property type="evidence" value="ECO:0007669"/>
    <property type="project" value="UniProtKB-SubCell"/>
</dbReference>
<dbReference type="GO" id="GO:0005524">
    <property type="term" value="F:ATP binding"/>
    <property type="evidence" value="ECO:0007669"/>
    <property type="project" value="UniProtKB-KW"/>
</dbReference>
<dbReference type="PROSITE" id="PS00154">
    <property type="entry name" value="ATPASE_E1_E2"/>
    <property type="match status" value="1"/>
</dbReference>
<dbReference type="InterPro" id="IPR023214">
    <property type="entry name" value="HAD_sf"/>
</dbReference>
<dbReference type="InterPro" id="IPR044492">
    <property type="entry name" value="P_typ_ATPase_HD_dom"/>
</dbReference>
<dbReference type="Gene3D" id="3.40.50.1000">
    <property type="entry name" value="HAD superfamily/HAD-like"/>
    <property type="match status" value="2"/>
</dbReference>
<keyword evidence="2 8" id="KW-0812">Transmembrane</keyword>
<evidence type="ECO:0000256" key="3">
    <source>
        <dbReference type="ARBA" id="ARBA00022741"/>
    </source>
</evidence>
<keyword evidence="6 8" id="KW-1133">Transmembrane helix</keyword>
<feature type="transmembrane region" description="Helical" evidence="8">
    <location>
        <begin position="647"/>
        <end position="667"/>
    </location>
</feature>
<evidence type="ECO:0000313" key="11">
    <source>
        <dbReference type="Proteomes" id="UP000553706"/>
    </source>
</evidence>
<keyword evidence="3" id="KW-0547">Nucleotide-binding</keyword>
<sequence>MFIDTPEPALPRQGLSTAEAAERLGRDGPNELPQDQRRHLPRIAWDAVREPMLQLLLAAGVIYLFLGNLSEALILLGFAVLNVVMVVVQEARTETALAALRDLASPQAQVWRDGKRVRLPAKDLVQGDMISIAEGERVPADAMLLDATSMQADESLLTGESVPVRKCAGAADAVDVVPGGDDSPHIWAGSLIVGGSGTALVTSTGPRTAIGRIGKSLGTVEAASAPLQRQMRRLVWLFAGVGTGASVILAVAYGLLHGQWLKAILAGITLAMATLPEEFPLVLTIFLVLGAWRLSWHHVLARRSAAIEALGTATLLCTDKTGTLTQNRMSVAALEAEGSALAIGEQMPLLPEPFHELVEFAILASRPDPFDPMERAFHRLGQTHLAGTEHLHQGWELVHNYPLQPELLAMSQAWRTGADGSHVIAAKGAPEAVADLCHLGAGELEAIRQDVARMAAEGLRVLAVAKGMHTKPGWPDSQHDFDFTFLGLVGLADPLRPGVREAVAACRTAGIGVAMITGDHPVTALAIARQAGIASGNVLTGQEMAELDDTALCQRVADARVFARIMPEQKLRLVQAFAANGEVVTMTGDGVNDAPSLKAAHIGVAMGGRGTDVAREAAALVLLDDDFTSLVTAIRLGRRIDDNLRKAFAYILAVHVPIAGMSLIPVLLGWPLLLGPVHVVFLEMIIDPASSIVFETEPEDAGIMSRPPRPPGAPLFALALLLRGLVQGIMVLAAALLVFLANANGPGGEAAARAMAFVTLVLGNLGLVLTNKGLESGAIRALLKPNRALWVVVAIVLPALALALVIPELRHLFGFASLRPLQVTIAVLAATGSFLVNEALAWIVRKIQRRKA</sequence>
<evidence type="ECO:0000256" key="2">
    <source>
        <dbReference type="ARBA" id="ARBA00022692"/>
    </source>
</evidence>
<dbReference type="GO" id="GO:0016887">
    <property type="term" value="F:ATP hydrolysis activity"/>
    <property type="evidence" value="ECO:0007669"/>
    <property type="project" value="InterPro"/>
</dbReference>
<dbReference type="SFLD" id="SFLDS00003">
    <property type="entry name" value="Haloacid_Dehalogenase"/>
    <property type="match status" value="1"/>
</dbReference>
<dbReference type="InterPro" id="IPR036412">
    <property type="entry name" value="HAD-like_sf"/>
</dbReference>
<evidence type="ECO:0000256" key="5">
    <source>
        <dbReference type="ARBA" id="ARBA00022967"/>
    </source>
</evidence>
<feature type="transmembrane region" description="Helical" evidence="8">
    <location>
        <begin position="715"/>
        <end position="738"/>
    </location>
</feature>
<dbReference type="InterPro" id="IPR023299">
    <property type="entry name" value="ATPase_P-typ_cyto_dom_N"/>
</dbReference>
<keyword evidence="5" id="KW-1278">Translocase</keyword>
<evidence type="ECO:0000313" key="10">
    <source>
        <dbReference type="EMBL" id="MBB5373441.1"/>
    </source>
</evidence>
<evidence type="ECO:0000256" key="8">
    <source>
        <dbReference type="SAM" id="Phobius"/>
    </source>
</evidence>
<accession>A0A840VPD4</accession>
<dbReference type="AlphaFoldDB" id="A0A840VPD4"/>
<dbReference type="NCBIfam" id="TIGR01494">
    <property type="entry name" value="ATPase_P-type"/>
    <property type="match status" value="1"/>
</dbReference>
<dbReference type="SFLD" id="SFLDG00002">
    <property type="entry name" value="C1.7:_P-type_atpase_like"/>
    <property type="match status" value="1"/>
</dbReference>
<proteinExistence type="predicted"/>
<organism evidence="10 11">
    <name type="scientific">Acidocella aromatica</name>
    <dbReference type="NCBI Taxonomy" id="1303579"/>
    <lineage>
        <taxon>Bacteria</taxon>
        <taxon>Pseudomonadati</taxon>
        <taxon>Pseudomonadota</taxon>
        <taxon>Alphaproteobacteria</taxon>
        <taxon>Acetobacterales</taxon>
        <taxon>Acidocellaceae</taxon>
        <taxon>Acidocella</taxon>
    </lineage>
</organism>
<dbReference type="PRINTS" id="PR00120">
    <property type="entry name" value="HATPASE"/>
</dbReference>
<dbReference type="RefSeq" id="WP_183266440.1">
    <property type="nucleotide sequence ID" value="NZ_JACHFJ010000006.1"/>
</dbReference>
<dbReference type="InterPro" id="IPR018303">
    <property type="entry name" value="ATPase_P-typ_P_site"/>
</dbReference>
<feature type="transmembrane region" description="Helical" evidence="8">
    <location>
        <begin position="72"/>
        <end position="88"/>
    </location>
</feature>
<evidence type="ECO:0000259" key="9">
    <source>
        <dbReference type="SMART" id="SM00831"/>
    </source>
</evidence>
<evidence type="ECO:0000256" key="1">
    <source>
        <dbReference type="ARBA" id="ARBA00004141"/>
    </source>
</evidence>
<dbReference type="InterPro" id="IPR001757">
    <property type="entry name" value="P_typ_ATPase"/>
</dbReference>
<dbReference type="PANTHER" id="PTHR42861">
    <property type="entry name" value="CALCIUM-TRANSPORTING ATPASE"/>
    <property type="match status" value="1"/>
</dbReference>
<dbReference type="InterPro" id="IPR059000">
    <property type="entry name" value="ATPase_P-type_domA"/>
</dbReference>
<feature type="transmembrane region" description="Helical" evidence="8">
    <location>
        <begin position="821"/>
        <end position="844"/>
    </location>
</feature>
<dbReference type="Gene3D" id="1.20.1110.10">
    <property type="entry name" value="Calcium-transporting ATPase, transmembrane domain"/>
    <property type="match status" value="2"/>
</dbReference>
<evidence type="ECO:0000256" key="7">
    <source>
        <dbReference type="ARBA" id="ARBA00023136"/>
    </source>
</evidence>
<feature type="transmembrane region" description="Helical" evidence="8">
    <location>
        <begin position="234"/>
        <end position="256"/>
    </location>
</feature>
<dbReference type="InterPro" id="IPR004014">
    <property type="entry name" value="ATPase_P-typ_cation-transptr_N"/>
</dbReference>
<dbReference type="Gene3D" id="2.70.150.10">
    <property type="entry name" value="Calcium-transporting ATPase, cytoplasmic transduction domain A"/>
    <property type="match status" value="1"/>
</dbReference>